<keyword evidence="8" id="KW-1185">Reference proteome</keyword>
<reference evidence="7" key="1">
    <citation type="submission" date="2021-04" db="EMBL/GenBank/DDBJ databases">
        <title>Draft genome sequence data of methanotrophic Methylovulum sp. strain S1L and Methylomonas sp. strain S2AM isolated from boreal lake water columns.</title>
        <authorList>
            <person name="Rissanen A.J."/>
            <person name="Mangayil R."/>
            <person name="Svenning M.M."/>
            <person name="Khanongnuch R."/>
        </authorList>
    </citation>
    <scope>NUCLEOTIDE SEQUENCE</scope>
    <source>
        <strain evidence="7">S2AM</strain>
    </source>
</reference>
<dbReference type="KEGG" id="mpad:KEF85_01635"/>
<evidence type="ECO:0000259" key="6">
    <source>
        <dbReference type="Pfam" id="PF00291"/>
    </source>
</evidence>
<dbReference type="EMBL" id="CP073754">
    <property type="protein sequence ID" value="QWF72450.1"/>
    <property type="molecule type" value="Genomic_DNA"/>
</dbReference>
<keyword evidence="3 5" id="KW-0663">Pyridoxal phosphate</keyword>
<dbReference type="Proteomes" id="UP000676649">
    <property type="component" value="Chromosome"/>
</dbReference>
<dbReference type="PIRSF" id="PIRSF006278">
    <property type="entry name" value="ACCD_DCysDesulf"/>
    <property type="match status" value="1"/>
</dbReference>
<evidence type="ECO:0000256" key="4">
    <source>
        <dbReference type="PIRSR" id="PIRSR006278-1"/>
    </source>
</evidence>
<comment type="cofactor">
    <cofactor evidence="1">
        <name>pyridoxal 5'-phosphate</name>
        <dbReference type="ChEBI" id="CHEBI:597326"/>
    </cofactor>
</comment>
<dbReference type="InterPro" id="IPR027278">
    <property type="entry name" value="ACCD_DCysDesulf"/>
</dbReference>
<organism evidence="7 8">
    <name type="scientific">Methylomonas paludis</name>
    <dbReference type="NCBI Taxonomy" id="1173101"/>
    <lineage>
        <taxon>Bacteria</taxon>
        <taxon>Pseudomonadati</taxon>
        <taxon>Pseudomonadota</taxon>
        <taxon>Gammaproteobacteria</taxon>
        <taxon>Methylococcales</taxon>
        <taxon>Methylococcaceae</taxon>
        <taxon>Methylomonas</taxon>
    </lineage>
</organism>
<sequence length="295" mass="32453">MLAQQLATTPLQRIDDAEFRQRQVELWIKRDDLLHTVISGNKWRKLKYILDDVLHSGSDSIVSMGGCYSNHLHALAFAGQALGLNTAALVRGEEPAQFNPTLADLRGWGMSLRFISRDAYRQLRHYKTPDSLPGLTAGEYWLPEGGACGLALQGVAEIIREIDMSYDVLAVACGTGTTLAGLISQAPVSSRVLGVAALKNAGFLVADVQAMLAEQGIYRDSWQVLLDYHFGGFGKTSPDLLAFMRQFQAEHDIALEPIYTGKLLFALYDLLKQGYFSAGQRIVVLHTGGLQGWRI</sequence>
<name>A0A975MRG2_9GAMM</name>
<comment type="similarity">
    <text evidence="2">Belongs to the ACC deaminase/D-cysteine desulfhydrase family.</text>
</comment>
<dbReference type="PANTHER" id="PTHR43780:SF2">
    <property type="entry name" value="1-AMINOCYCLOPROPANE-1-CARBOXYLATE DEAMINASE-RELATED"/>
    <property type="match status" value="1"/>
</dbReference>
<evidence type="ECO:0000313" key="7">
    <source>
        <dbReference type="EMBL" id="QWF72450.1"/>
    </source>
</evidence>
<dbReference type="PANTHER" id="PTHR43780">
    <property type="entry name" value="1-AMINOCYCLOPROPANE-1-CARBOXYLATE DEAMINASE-RELATED"/>
    <property type="match status" value="1"/>
</dbReference>
<evidence type="ECO:0000313" key="8">
    <source>
        <dbReference type="Proteomes" id="UP000676649"/>
    </source>
</evidence>
<gene>
    <name evidence="7" type="ORF">KEF85_01635</name>
</gene>
<accession>A0A975MRG2</accession>
<evidence type="ECO:0000256" key="5">
    <source>
        <dbReference type="PIRSR" id="PIRSR006278-2"/>
    </source>
</evidence>
<evidence type="ECO:0000256" key="3">
    <source>
        <dbReference type="ARBA" id="ARBA00022898"/>
    </source>
</evidence>
<dbReference type="Pfam" id="PF00291">
    <property type="entry name" value="PALP"/>
    <property type="match status" value="1"/>
</dbReference>
<feature type="active site" description="Nucleophile" evidence="4">
    <location>
        <position position="69"/>
    </location>
</feature>
<dbReference type="SUPFAM" id="SSF53686">
    <property type="entry name" value="Tryptophan synthase beta subunit-like PLP-dependent enzymes"/>
    <property type="match status" value="1"/>
</dbReference>
<dbReference type="GO" id="GO:0019148">
    <property type="term" value="F:D-cysteine desulfhydrase activity"/>
    <property type="evidence" value="ECO:0007669"/>
    <property type="project" value="TreeGrafter"/>
</dbReference>
<evidence type="ECO:0000256" key="1">
    <source>
        <dbReference type="ARBA" id="ARBA00001933"/>
    </source>
</evidence>
<proteinExistence type="inferred from homology"/>
<evidence type="ECO:0000256" key="2">
    <source>
        <dbReference type="ARBA" id="ARBA00008639"/>
    </source>
</evidence>
<dbReference type="Gene3D" id="3.40.50.1100">
    <property type="match status" value="2"/>
</dbReference>
<feature type="modified residue" description="N6-(pyridoxal phosphate)lysine" evidence="5">
    <location>
        <position position="42"/>
    </location>
</feature>
<dbReference type="InterPro" id="IPR036052">
    <property type="entry name" value="TrpB-like_PALP_sf"/>
</dbReference>
<dbReference type="AlphaFoldDB" id="A0A975MRG2"/>
<feature type="domain" description="Tryptophan synthase beta chain-like PALP" evidence="6">
    <location>
        <begin position="5"/>
        <end position="288"/>
    </location>
</feature>
<protein>
    <submittedName>
        <fullName evidence="7">Pyridoxal-phosphate dependent enzyme</fullName>
    </submittedName>
</protein>
<dbReference type="InterPro" id="IPR001926">
    <property type="entry name" value="TrpB-like_PALP"/>
</dbReference>